<gene>
    <name evidence="1" type="ORF">EV132_11889</name>
</gene>
<evidence type="ECO:0000313" key="2">
    <source>
        <dbReference type="Proteomes" id="UP000294576"/>
    </source>
</evidence>
<proteinExistence type="predicted"/>
<name>A0A4R3PVD9_RHISU</name>
<dbReference type="AlphaFoldDB" id="A0A4R3PVD9"/>
<organism evidence="1 2">
    <name type="scientific">Rhizobium sullae</name>
    <name type="common">Rhizobium hedysari</name>
    <dbReference type="NCBI Taxonomy" id="50338"/>
    <lineage>
        <taxon>Bacteria</taxon>
        <taxon>Pseudomonadati</taxon>
        <taxon>Pseudomonadota</taxon>
        <taxon>Alphaproteobacteria</taxon>
        <taxon>Hyphomicrobiales</taxon>
        <taxon>Rhizobiaceae</taxon>
        <taxon>Rhizobium/Agrobacterium group</taxon>
        <taxon>Rhizobium</taxon>
    </lineage>
</organism>
<sequence length="110" mass="12253">MAPLTPSPKIKLSRLRDIGWSSWDPIGLLSAGTRWDEDDNRSFADEYDSYLIEAAGRLRRGASDADVVDFLMSIEADHMGLGEQPDARARAQSVVAAIRADDQLWTYPDK</sequence>
<protein>
    <submittedName>
        <fullName evidence="1">Uncharacterized protein</fullName>
    </submittedName>
</protein>
<reference evidence="1 2" key="1">
    <citation type="submission" date="2019-03" db="EMBL/GenBank/DDBJ databases">
        <title>Genomic Encyclopedia of Type Strains, Phase IV (KMG-V): Genome sequencing to study the core and pangenomes of soil and plant-associated prokaryotes.</title>
        <authorList>
            <person name="Whitman W."/>
        </authorList>
    </citation>
    <scope>NUCLEOTIDE SEQUENCE [LARGE SCALE GENOMIC DNA]</scope>
    <source>
        <strain evidence="1 2">Hc14</strain>
    </source>
</reference>
<comment type="caution">
    <text evidence="1">The sequence shown here is derived from an EMBL/GenBank/DDBJ whole genome shotgun (WGS) entry which is preliminary data.</text>
</comment>
<dbReference type="EMBL" id="SMBH01000018">
    <property type="protein sequence ID" value="TCU11219.1"/>
    <property type="molecule type" value="Genomic_DNA"/>
</dbReference>
<dbReference type="OrthoDB" id="7596921at2"/>
<accession>A0A4R3PVD9</accession>
<dbReference type="Proteomes" id="UP000294576">
    <property type="component" value="Unassembled WGS sequence"/>
</dbReference>
<dbReference type="RefSeq" id="WP_087001347.1">
    <property type="nucleotide sequence ID" value="NZ_FWER01000029.1"/>
</dbReference>
<evidence type="ECO:0000313" key="1">
    <source>
        <dbReference type="EMBL" id="TCU11219.1"/>
    </source>
</evidence>